<gene>
    <name evidence="1" type="ORF">Pcinc_017084</name>
</gene>
<name>A0AAE1FPT5_PETCI</name>
<organism evidence="1 2">
    <name type="scientific">Petrolisthes cinctipes</name>
    <name type="common">Flat porcelain crab</name>
    <dbReference type="NCBI Taxonomy" id="88211"/>
    <lineage>
        <taxon>Eukaryota</taxon>
        <taxon>Metazoa</taxon>
        <taxon>Ecdysozoa</taxon>
        <taxon>Arthropoda</taxon>
        <taxon>Crustacea</taxon>
        <taxon>Multicrustacea</taxon>
        <taxon>Malacostraca</taxon>
        <taxon>Eumalacostraca</taxon>
        <taxon>Eucarida</taxon>
        <taxon>Decapoda</taxon>
        <taxon>Pleocyemata</taxon>
        <taxon>Anomura</taxon>
        <taxon>Galatheoidea</taxon>
        <taxon>Porcellanidae</taxon>
        <taxon>Petrolisthes</taxon>
    </lineage>
</organism>
<dbReference type="Proteomes" id="UP001286313">
    <property type="component" value="Unassembled WGS sequence"/>
</dbReference>
<reference evidence="1" key="1">
    <citation type="submission" date="2023-10" db="EMBL/GenBank/DDBJ databases">
        <title>Genome assemblies of two species of porcelain crab, Petrolisthes cinctipes and Petrolisthes manimaculis (Anomura: Porcellanidae).</title>
        <authorList>
            <person name="Angst P."/>
        </authorList>
    </citation>
    <scope>NUCLEOTIDE SEQUENCE</scope>
    <source>
        <strain evidence="1">PB745_01</strain>
        <tissue evidence="1">Gill</tissue>
    </source>
</reference>
<dbReference type="AlphaFoldDB" id="A0AAE1FPT5"/>
<sequence>MRDTILPTPRSSYQTIRGKVEGKEIEALKGTRVGAVERSGLLWREVRVLSNSSPASVTSGYQFDLSNSHSHPLTRKSPFPIILRMGEGKSVNCSSGLTMHRITVLVASKKLDGRRREVTNGLVEQVTRVLGT</sequence>
<accession>A0AAE1FPT5</accession>
<proteinExistence type="predicted"/>
<protein>
    <submittedName>
        <fullName evidence="1">Uncharacterized protein</fullName>
    </submittedName>
</protein>
<comment type="caution">
    <text evidence="1">The sequence shown here is derived from an EMBL/GenBank/DDBJ whole genome shotgun (WGS) entry which is preliminary data.</text>
</comment>
<keyword evidence="2" id="KW-1185">Reference proteome</keyword>
<dbReference type="EMBL" id="JAWQEG010001567">
    <property type="protein sequence ID" value="KAK3878264.1"/>
    <property type="molecule type" value="Genomic_DNA"/>
</dbReference>
<evidence type="ECO:0000313" key="2">
    <source>
        <dbReference type="Proteomes" id="UP001286313"/>
    </source>
</evidence>
<evidence type="ECO:0000313" key="1">
    <source>
        <dbReference type="EMBL" id="KAK3878264.1"/>
    </source>
</evidence>